<dbReference type="InterPro" id="IPR022488">
    <property type="entry name" value="PPK2-related"/>
</dbReference>
<evidence type="ECO:0000256" key="3">
    <source>
        <dbReference type="ARBA" id="ARBA00022777"/>
    </source>
</evidence>
<accession>A0ABR9ALP0</accession>
<keyword evidence="3 5" id="KW-0418">Kinase</keyword>
<dbReference type="RefSeq" id="WP_192010607.1">
    <property type="nucleotide sequence ID" value="NZ_JACYTQ010000004.1"/>
</dbReference>
<comment type="caution">
    <text evidence="5">The sequence shown here is derived from an EMBL/GenBank/DDBJ whole genome shotgun (WGS) entry which is preliminary data.</text>
</comment>
<dbReference type="PANTHER" id="PTHR34383">
    <property type="entry name" value="POLYPHOSPHATE:AMP PHOSPHOTRANSFERASE-RELATED"/>
    <property type="match status" value="1"/>
</dbReference>
<keyword evidence="2" id="KW-0808">Transferase</keyword>
<proteinExistence type="inferred from homology"/>
<evidence type="ECO:0000259" key="4">
    <source>
        <dbReference type="Pfam" id="PF03976"/>
    </source>
</evidence>
<sequence>MSKKEHKLDHAHFLVPPGKKVNLKDYAPGFTGGFHGKKEAKRALLEDVSELAEAQELLWASAQKSVLIILQAMDAAGKDGTIKHVMSGVNPQGVDVHSFKAPNEAERLHHFLWRFMQRLPARGRIAIFNRSYFEEVLVVRVHPEFLETQHISSKQQNIPLDQLWQERYDIINEFEKVIDRQDVCIIKFFLHLSKDEQKDRFLDRLNDADKHWKFSAADLSERKYWDDYQKAFEDMLSATSTAHAPWYIIPADHKWFSRAAVADIITARIQEMELEPPQVDDEQRALLKIAKQKLLKE</sequence>
<name>A0ABR9ALP0_9BACT</name>
<dbReference type="InterPro" id="IPR016898">
    <property type="entry name" value="Polyphosphate_phosphotransfera"/>
</dbReference>
<dbReference type="Gene3D" id="3.40.50.300">
    <property type="entry name" value="P-loop containing nucleotide triphosphate hydrolases"/>
    <property type="match status" value="1"/>
</dbReference>
<dbReference type="InterPro" id="IPR022300">
    <property type="entry name" value="PPK2-rel_1"/>
</dbReference>
<dbReference type="PIRSF" id="PIRSF028756">
    <property type="entry name" value="PPK2_prd"/>
    <property type="match status" value="1"/>
</dbReference>
<evidence type="ECO:0000313" key="5">
    <source>
        <dbReference type="EMBL" id="MBD8489721.1"/>
    </source>
</evidence>
<keyword evidence="6" id="KW-1185">Reference proteome</keyword>
<comment type="similarity">
    <text evidence="1">Belongs to the polyphosphate kinase 2 (PPK2) family. Class I subfamily.</text>
</comment>
<dbReference type="GO" id="GO:0016301">
    <property type="term" value="F:kinase activity"/>
    <property type="evidence" value="ECO:0007669"/>
    <property type="project" value="UniProtKB-KW"/>
</dbReference>
<dbReference type="PANTHER" id="PTHR34383:SF3">
    <property type="entry name" value="POLYPHOSPHATE:AMP PHOSPHOTRANSFERASE"/>
    <property type="match status" value="1"/>
</dbReference>
<dbReference type="InterPro" id="IPR027417">
    <property type="entry name" value="P-loop_NTPase"/>
</dbReference>
<feature type="domain" description="Polyphosphate kinase-2-related" evidence="4">
    <location>
        <begin position="37"/>
        <end position="273"/>
    </location>
</feature>
<organism evidence="5 6">
    <name type="scientific">Echinicola arenosa</name>
    <dbReference type="NCBI Taxonomy" id="2774144"/>
    <lineage>
        <taxon>Bacteria</taxon>
        <taxon>Pseudomonadati</taxon>
        <taxon>Bacteroidota</taxon>
        <taxon>Cytophagia</taxon>
        <taxon>Cytophagales</taxon>
        <taxon>Cyclobacteriaceae</taxon>
        <taxon>Echinicola</taxon>
    </lineage>
</organism>
<dbReference type="SUPFAM" id="SSF52540">
    <property type="entry name" value="P-loop containing nucleoside triphosphate hydrolases"/>
    <property type="match status" value="1"/>
</dbReference>
<evidence type="ECO:0000256" key="1">
    <source>
        <dbReference type="ARBA" id="ARBA00009924"/>
    </source>
</evidence>
<dbReference type="NCBIfam" id="TIGR03709">
    <property type="entry name" value="PPK2_rel_1"/>
    <property type="match status" value="1"/>
</dbReference>
<dbReference type="Proteomes" id="UP000647133">
    <property type="component" value="Unassembled WGS sequence"/>
</dbReference>
<evidence type="ECO:0000313" key="6">
    <source>
        <dbReference type="Proteomes" id="UP000647133"/>
    </source>
</evidence>
<protein>
    <submittedName>
        <fullName evidence="5">Polyphosphate kinase 2 family protein</fullName>
    </submittedName>
</protein>
<reference evidence="5 6" key="1">
    <citation type="submission" date="2020-09" db="EMBL/GenBank/DDBJ databases">
        <title>Echinicola sp. CAU 1574 isolated from sand of Sido Beach.</title>
        <authorList>
            <person name="Kim W."/>
        </authorList>
    </citation>
    <scope>NUCLEOTIDE SEQUENCE [LARGE SCALE GENOMIC DNA]</scope>
    <source>
        <strain evidence="5 6">CAU 1574</strain>
    </source>
</reference>
<evidence type="ECO:0000256" key="2">
    <source>
        <dbReference type="ARBA" id="ARBA00022679"/>
    </source>
</evidence>
<dbReference type="Pfam" id="PF03976">
    <property type="entry name" value="PPK2"/>
    <property type="match status" value="1"/>
</dbReference>
<dbReference type="EMBL" id="JACYTQ010000004">
    <property type="protein sequence ID" value="MBD8489721.1"/>
    <property type="molecule type" value="Genomic_DNA"/>
</dbReference>
<gene>
    <name evidence="5" type="ORF">IFO69_13270</name>
</gene>